<evidence type="ECO:0000256" key="1">
    <source>
        <dbReference type="SAM" id="Phobius"/>
    </source>
</evidence>
<dbReference type="AlphaFoldDB" id="E3H5Y8"/>
<feature type="transmembrane region" description="Helical" evidence="1">
    <location>
        <begin position="12"/>
        <end position="31"/>
    </location>
</feature>
<protein>
    <submittedName>
        <fullName evidence="2">Uncharacterized protein</fullName>
    </submittedName>
</protein>
<evidence type="ECO:0000313" key="2">
    <source>
        <dbReference type="EMBL" id="ADO82278.1"/>
    </source>
</evidence>
<keyword evidence="1" id="KW-0812">Transmembrane</keyword>
<dbReference type="EMBL" id="CP002281">
    <property type="protein sequence ID" value="ADO82278.1"/>
    <property type="molecule type" value="Genomic_DNA"/>
</dbReference>
<dbReference type="eggNOG" id="COG4967">
    <property type="taxonomic scope" value="Bacteria"/>
</dbReference>
<gene>
    <name evidence="2" type="ordered locus">Ilyop_0490</name>
</gene>
<dbReference type="KEGG" id="ipo:Ilyop_0490"/>
<dbReference type="RefSeq" id="WP_013386948.1">
    <property type="nucleotide sequence ID" value="NC_014632.1"/>
</dbReference>
<evidence type="ECO:0000313" key="3">
    <source>
        <dbReference type="Proteomes" id="UP000006875"/>
    </source>
</evidence>
<keyword evidence="1" id="KW-0472">Membrane</keyword>
<dbReference type="STRING" id="572544.Ilyop_0490"/>
<reference evidence="2 3" key="1">
    <citation type="journal article" date="2010" name="Stand. Genomic Sci.">
        <title>Complete genome sequence of Ilyobacter polytropus type strain (CuHbu1).</title>
        <authorList>
            <person name="Sikorski J."/>
            <person name="Chertkov O."/>
            <person name="Lapidus A."/>
            <person name="Nolan M."/>
            <person name="Lucas S."/>
            <person name="Del Rio T.G."/>
            <person name="Tice H."/>
            <person name="Cheng J.F."/>
            <person name="Tapia R."/>
            <person name="Han C."/>
            <person name="Goodwin L."/>
            <person name="Pitluck S."/>
            <person name="Liolios K."/>
            <person name="Ivanova N."/>
            <person name="Mavromatis K."/>
            <person name="Mikhailova N."/>
            <person name="Pati A."/>
            <person name="Chen A."/>
            <person name="Palaniappan K."/>
            <person name="Land M."/>
            <person name="Hauser L."/>
            <person name="Chang Y.J."/>
            <person name="Jeffries C.D."/>
            <person name="Brambilla E."/>
            <person name="Yasawong M."/>
            <person name="Rohde M."/>
            <person name="Pukall R."/>
            <person name="Spring S."/>
            <person name="Goker M."/>
            <person name="Woyke T."/>
            <person name="Bristow J."/>
            <person name="Eisen J.A."/>
            <person name="Markowitz V."/>
            <person name="Hugenholtz P."/>
            <person name="Kyrpides N.C."/>
            <person name="Klenk H.P."/>
        </authorList>
    </citation>
    <scope>NUCLEOTIDE SEQUENCE [LARGE SCALE GENOMIC DNA]</scope>
    <source>
        <strain evidence="3">ATCC 51220 / DSM 2926 / LMG 16218 / CuHBu1</strain>
    </source>
</reference>
<keyword evidence="1" id="KW-1133">Transmembrane helix</keyword>
<name>E3H5Y8_ILYPC</name>
<dbReference type="HOGENOM" id="CLU_1208469_0_0_0"/>
<dbReference type="OrthoDB" id="93460at2"/>
<sequence length="214" mass="24229">MSKKKGTIMLEVVIAIVIFLIGILPIIGFTVKVLGQNRRTTEIEEDTRVVTSVIDYIKSMGYDYVSDYVLSGVSTLDKEYVLEYEEAEDSYVVDTVKSTSDFETDFWGEIYNEKSDEADALFLLESRGLDLEGAKLSIVINKTDLSMNENSYKNPVNNQTTTNIIGYEGVIDDKILYGRVILEYTSTKDNSGETKEYGQNFLLTPVENWGHLYE</sequence>
<dbReference type="Proteomes" id="UP000006875">
    <property type="component" value="Chromosome"/>
</dbReference>
<organism evidence="2 3">
    <name type="scientific">Ilyobacter polytropus (strain ATCC 51220 / DSM 2926 / LMG 16218 / CuHBu1)</name>
    <dbReference type="NCBI Taxonomy" id="572544"/>
    <lineage>
        <taxon>Bacteria</taxon>
        <taxon>Fusobacteriati</taxon>
        <taxon>Fusobacteriota</taxon>
        <taxon>Fusobacteriia</taxon>
        <taxon>Fusobacteriales</taxon>
        <taxon>Fusobacteriaceae</taxon>
        <taxon>Ilyobacter</taxon>
    </lineage>
</organism>
<keyword evidence="3" id="KW-1185">Reference proteome</keyword>
<proteinExistence type="predicted"/>
<accession>E3H5Y8</accession>